<name>A0ABY7H0M8_9BACT</name>
<feature type="transmembrane region" description="Helical" evidence="8">
    <location>
        <begin position="159"/>
        <end position="180"/>
    </location>
</feature>
<dbReference type="PANTHER" id="PTHR30252:SF3">
    <property type="entry name" value="PYRUVATE_PROTON SYMPORTER BTST"/>
    <property type="match status" value="1"/>
</dbReference>
<feature type="transmembrane region" description="Helical" evidence="8">
    <location>
        <begin position="192"/>
        <end position="208"/>
    </location>
</feature>
<feature type="transmembrane region" description="Helical" evidence="8">
    <location>
        <begin position="228"/>
        <end position="247"/>
    </location>
</feature>
<feature type="transmembrane region" description="Helical" evidence="8">
    <location>
        <begin position="512"/>
        <end position="535"/>
    </location>
</feature>
<evidence type="ECO:0000256" key="6">
    <source>
        <dbReference type="ARBA" id="ARBA00022989"/>
    </source>
</evidence>
<feature type="transmembrane region" description="Helical" evidence="8">
    <location>
        <begin position="86"/>
        <end position="107"/>
    </location>
</feature>
<proteinExistence type="inferred from homology"/>
<evidence type="ECO:0000259" key="9">
    <source>
        <dbReference type="Pfam" id="PF02554"/>
    </source>
</evidence>
<sequence>MHALWFMILALAVLAIAYRYYSAFLAAKVLALDDARPTPAHERNDGQNYHPTSRWVLFGHHFAAITGAGPLVGPVLAAQFGFLPGYSWILIGVVLGGAVHDLVMLTASVRRGGRSLAEIARDELGPGVGAVAGVAILFIVVIALAGLGRVVVGALAESAWGVFTIGASIPIALAMGLYIYKVRAGSSRGVREATAVGVLLLLVCVVFGKQVQDSGPGQLLQLSETTITLLIAAYGFVASVLPVWMLLCPRDYLSSYMKIGTIALLVLGIVLVNPVIEMPLVNAVGAGTIAVDGEVFPAVVRGSLFPFVFITIACGAISGFHALIASGTTPKMIDRESDCRPIGYGAMLMEGLVGITALLAATALPPADYFAINTDPKIAVVADGKGGLSPSKEALAALDPVMTSDDRRRLGLAEGQSATVAAGKTLKLSEVLRLSNGTLAALGYHADPGSLHASELSAADFKRLGVKVEDLPTLAEATDEVIAARTGGAVSLAVGMARVFSGLPGMRTLLDYWYHFAIMFEALFILTTIDTGTRVGRFLLQEFLGRFHRKLGDPSWMPGAVLSSLVIVAGWSYFILTGSIATIWPMFGIANQLLAAVALAVGTTIVLKEGRRAAYAWVTLGPLLFVGTTTLTAGFRSLVEVYVPMTRDPATATMGVVNTAVTGTLLTCVLAILVMSARKWRELLRLRAAA</sequence>
<comment type="similarity">
    <text evidence="2">Belongs to the peptide transporter carbon starvation (CstA) (TC 2.A.114) family.</text>
</comment>
<feature type="transmembrane region" description="Helical" evidence="8">
    <location>
        <begin position="259"/>
        <end position="276"/>
    </location>
</feature>
<dbReference type="PANTHER" id="PTHR30252">
    <property type="entry name" value="INNER MEMBRANE PEPTIDE TRANSPORTER"/>
    <property type="match status" value="1"/>
</dbReference>
<organism evidence="10 11">
    <name type="scientific">Nannocystis punicea</name>
    <dbReference type="NCBI Taxonomy" id="2995304"/>
    <lineage>
        <taxon>Bacteria</taxon>
        <taxon>Pseudomonadati</taxon>
        <taxon>Myxococcota</taxon>
        <taxon>Polyangia</taxon>
        <taxon>Nannocystales</taxon>
        <taxon>Nannocystaceae</taxon>
        <taxon>Nannocystis</taxon>
    </lineage>
</organism>
<reference evidence="10" key="1">
    <citation type="submission" date="2022-11" db="EMBL/GenBank/DDBJ databases">
        <title>Minimal conservation of predation-associated metabolite biosynthetic gene clusters underscores biosynthetic potential of Myxococcota including descriptions for ten novel species: Archangium lansinium sp. nov., Myxococcus landrumus sp. nov., Nannocystis bai.</title>
        <authorList>
            <person name="Ahearne A."/>
            <person name="Stevens C."/>
            <person name="Dowd S."/>
        </authorList>
    </citation>
    <scope>NUCLEOTIDE SEQUENCE</scope>
    <source>
        <strain evidence="10">Fl3</strain>
    </source>
</reference>
<feature type="domain" description="CstA N-terminal" evidence="9">
    <location>
        <begin position="3"/>
        <end position="378"/>
    </location>
</feature>
<keyword evidence="4" id="KW-1003">Cell membrane</keyword>
<keyword evidence="5 8" id="KW-0812">Transmembrane</keyword>
<evidence type="ECO:0000256" key="1">
    <source>
        <dbReference type="ARBA" id="ARBA00004651"/>
    </source>
</evidence>
<feature type="transmembrane region" description="Helical" evidence="8">
    <location>
        <begin position="556"/>
        <end position="576"/>
    </location>
</feature>
<evidence type="ECO:0000313" key="11">
    <source>
        <dbReference type="Proteomes" id="UP001164459"/>
    </source>
</evidence>
<dbReference type="InterPro" id="IPR003706">
    <property type="entry name" value="CstA_N"/>
</dbReference>
<dbReference type="RefSeq" id="WP_269035160.1">
    <property type="nucleotide sequence ID" value="NZ_CP114040.1"/>
</dbReference>
<evidence type="ECO:0000256" key="4">
    <source>
        <dbReference type="ARBA" id="ARBA00022475"/>
    </source>
</evidence>
<comment type="subcellular location">
    <subcellularLocation>
        <location evidence="1">Cell membrane</location>
        <topology evidence="1">Multi-pass membrane protein</topology>
    </subcellularLocation>
</comment>
<accession>A0ABY7H0M8</accession>
<protein>
    <submittedName>
        <fullName evidence="10">Carbon starvation protein A</fullName>
    </submittedName>
</protein>
<keyword evidence="3" id="KW-0813">Transport</keyword>
<dbReference type="InterPro" id="IPR051605">
    <property type="entry name" value="CstA"/>
</dbReference>
<keyword evidence="6 8" id="KW-1133">Transmembrane helix</keyword>
<feature type="transmembrane region" description="Helical" evidence="8">
    <location>
        <begin position="304"/>
        <end position="324"/>
    </location>
</feature>
<keyword evidence="7 8" id="KW-0472">Membrane</keyword>
<feature type="transmembrane region" description="Helical" evidence="8">
    <location>
        <begin position="128"/>
        <end position="147"/>
    </location>
</feature>
<dbReference type="Pfam" id="PF02554">
    <property type="entry name" value="CstA"/>
    <property type="match status" value="2"/>
</dbReference>
<evidence type="ECO:0000256" key="8">
    <source>
        <dbReference type="SAM" id="Phobius"/>
    </source>
</evidence>
<evidence type="ECO:0000256" key="7">
    <source>
        <dbReference type="ARBA" id="ARBA00023136"/>
    </source>
</evidence>
<dbReference type="Proteomes" id="UP001164459">
    <property type="component" value="Chromosome"/>
</dbReference>
<feature type="transmembrane region" description="Helical" evidence="8">
    <location>
        <begin position="344"/>
        <end position="364"/>
    </location>
</feature>
<evidence type="ECO:0000256" key="5">
    <source>
        <dbReference type="ARBA" id="ARBA00022692"/>
    </source>
</evidence>
<feature type="transmembrane region" description="Helical" evidence="8">
    <location>
        <begin position="582"/>
        <end position="607"/>
    </location>
</feature>
<feature type="transmembrane region" description="Helical" evidence="8">
    <location>
        <begin position="614"/>
        <end position="635"/>
    </location>
</feature>
<evidence type="ECO:0000256" key="3">
    <source>
        <dbReference type="ARBA" id="ARBA00022448"/>
    </source>
</evidence>
<dbReference type="EMBL" id="CP114040">
    <property type="protein sequence ID" value="WAS92804.1"/>
    <property type="molecule type" value="Genomic_DNA"/>
</dbReference>
<feature type="transmembrane region" description="Helical" evidence="8">
    <location>
        <begin position="655"/>
        <end position="677"/>
    </location>
</feature>
<gene>
    <name evidence="10" type="ORF">O0S08_42070</name>
</gene>
<evidence type="ECO:0000256" key="2">
    <source>
        <dbReference type="ARBA" id="ARBA00007755"/>
    </source>
</evidence>
<feature type="domain" description="CstA N-terminal" evidence="9">
    <location>
        <begin position="464"/>
        <end position="633"/>
    </location>
</feature>
<keyword evidence="11" id="KW-1185">Reference proteome</keyword>
<evidence type="ECO:0000313" key="10">
    <source>
        <dbReference type="EMBL" id="WAS92804.1"/>
    </source>
</evidence>